<dbReference type="KEGG" id="vgo:GJW-30_1_04302"/>
<dbReference type="InterPro" id="IPR013406">
    <property type="entry name" value="CHP02574_addiction_mod"/>
</dbReference>
<dbReference type="EMBL" id="AP014946">
    <property type="protein sequence ID" value="BAT61741.1"/>
    <property type="molecule type" value="Genomic_DNA"/>
</dbReference>
<gene>
    <name evidence="1" type="ORF">GJW-30_1_04302</name>
</gene>
<dbReference type="Proteomes" id="UP000236884">
    <property type="component" value="Chromosome"/>
</dbReference>
<evidence type="ECO:0000313" key="2">
    <source>
        <dbReference type="Proteomes" id="UP000236884"/>
    </source>
</evidence>
<proteinExistence type="predicted"/>
<name>A0A0S3Q0N6_9BRAD</name>
<accession>A0A0S3Q0N6</accession>
<dbReference type="NCBIfam" id="TIGR02574">
    <property type="entry name" value="stabl_TIGR02574"/>
    <property type="match status" value="1"/>
</dbReference>
<sequence length="76" mass="8734">MCYKSLMADTLDIAKLTKKERLDLIGELWDSLAPEDVQLSPEQEAELGRRMATFKADAKAGIAWDEFKTELKKQFR</sequence>
<organism evidence="1 2">
    <name type="scientific">Variibacter gotjawalensis</name>
    <dbReference type="NCBI Taxonomy" id="1333996"/>
    <lineage>
        <taxon>Bacteria</taxon>
        <taxon>Pseudomonadati</taxon>
        <taxon>Pseudomonadota</taxon>
        <taxon>Alphaproteobacteria</taxon>
        <taxon>Hyphomicrobiales</taxon>
        <taxon>Nitrobacteraceae</taxon>
        <taxon>Variibacter</taxon>
    </lineage>
</organism>
<evidence type="ECO:0000313" key="1">
    <source>
        <dbReference type="EMBL" id="BAT61741.1"/>
    </source>
</evidence>
<dbReference type="AlphaFoldDB" id="A0A0S3Q0N6"/>
<keyword evidence="2" id="KW-1185">Reference proteome</keyword>
<dbReference type="Pfam" id="PF09720">
    <property type="entry name" value="Unstab_antitox"/>
    <property type="match status" value="1"/>
</dbReference>
<protein>
    <submittedName>
        <fullName evidence="1">Putative addiction module component</fullName>
    </submittedName>
</protein>
<reference evidence="1 2" key="1">
    <citation type="submission" date="2015-08" db="EMBL/GenBank/DDBJ databases">
        <title>Investigation of the bacterial diversity of lava forest soil.</title>
        <authorList>
            <person name="Lee J.S."/>
        </authorList>
    </citation>
    <scope>NUCLEOTIDE SEQUENCE [LARGE SCALE GENOMIC DNA]</scope>
    <source>
        <strain evidence="1 2">GJW-30</strain>
    </source>
</reference>